<organism evidence="2 4">
    <name type="scientific">Phytophthora infestans</name>
    <name type="common">Potato late blight agent</name>
    <name type="synonym">Botrytis infestans</name>
    <dbReference type="NCBI Taxonomy" id="4787"/>
    <lineage>
        <taxon>Eukaryota</taxon>
        <taxon>Sar</taxon>
        <taxon>Stramenopiles</taxon>
        <taxon>Oomycota</taxon>
        <taxon>Peronosporomycetes</taxon>
        <taxon>Peronosporales</taxon>
        <taxon>Peronosporaceae</taxon>
        <taxon>Phytophthora</taxon>
    </lineage>
</organism>
<dbReference type="EMBL" id="WSZM01000704">
    <property type="protein sequence ID" value="KAF4030233.1"/>
    <property type="molecule type" value="Genomic_DNA"/>
</dbReference>
<dbReference type="EMBL" id="JAACNO010000425">
    <property type="protein sequence ID" value="KAF4147610.1"/>
    <property type="molecule type" value="Genomic_DNA"/>
</dbReference>
<keyword evidence="4" id="KW-1185">Reference proteome</keyword>
<feature type="region of interest" description="Disordered" evidence="1">
    <location>
        <begin position="1"/>
        <end position="42"/>
    </location>
</feature>
<evidence type="ECO:0000313" key="2">
    <source>
        <dbReference type="EMBL" id="KAF4030233.1"/>
    </source>
</evidence>
<protein>
    <submittedName>
        <fullName evidence="2">Uncharacterized protein</fullName>
    </submittedName>
</protein>
<dbReference type="Proteomes" id="UP000704712">
    <property type="component" value="Unassembled WGS sequence"/>
</dbReference>
<gene>
    <name evidence="2" type="ORF">GN244_ATG17994</name>
    <name evidence="3" type="ORF">GN958_ATG03183</name>
</gene>
<comment type="caution">
    <text evidence="2">The sequence shown here is derived from an EMBL/GenBank/DDBJ whole genome shotgun (WGS) entry which is preliminary data.</text>
</comment>
<dbReference type="Proteomes" id="UP000602510">
    <property type="component" value="Unassembled WGS sequence"/>
</dbReference>
<sequence length="399" mass="45844">MEVDDTEYSHELLSGITTSGNSGTDTEAKTTCTTDQHIKRKPTTEQEAIDNFGGHRKLELEAFPTAGLEGLSPGKRRELRKLDWGDETKVKEWIKVYEVAETTLHQWQAELQAIGSTSTYTESQNSSQVEEGSEWLSQDTIMEDTTEPEQEPPKNQQDAATGRFQQLEQQQGLHMKLIKTEWNQLERQWQGQSPFPRLQTPIATWKRVVHADSIALLNSLQRFQAPGYILAELTDAVLEEWTKTARLTVLLHCLHRIEQDIPDPERRTWIQKWIEALRLQHQTNPDNTNLYPNELWTPLKKNHFEGMELLKLCRANKKEKLVKMVLTAQVYYEELMIVTGQQWQEPSSILGYVEILLEAMGNSQELEAALEQKETTGYWTKLETILSQVTSKAKKGGKQ</sequence>
<proteinExistence type="predicted"/>
<reference evidence="2" key="1">
    <citation type="submission" date="2020-04" db="EMBL/GenBank/DDBJ databases">
        <title>Hybrid Assembly of Korean Phytophthora infestans isolates.</title>
        <authorList>
            <person name="Prokchorchik M."/>
            <person name="Lee Y."/>
            <person name="Seo J."/>
            <person name="Cho J.-H."/>
            <person name="Park Y.-E."/>
            <person name="Jang D.-C."/>
            <person name="Im J.-S."/>
            <person name="Choi J.-G."/>
            <person name="Park H.-J."/>
            <person name="Lee G.-B."/>
            <person name="Lee Y.-G."/>
            <person name="Hong S.-Y."/>
            <person name="Cho K."/>
            <person name="Sohn K.H."/>
        </authorList>
    </citation>
    <scope>NUCLEOTIDE SEQUENCE</scope>
    <source>
        <strain evidence="2">KR_1_A1</strain>
        <strain evidence="3">KR_2_A2</strain>
    </source>
</reference>
<evidence type="ECO:0000256" key="1">
    <source>
        <dbReference type="SAM" id="MobiDB-lite"/>
    </source>
</evidence>
<name>A0A833S9I8_PHYIN</name>
<evidence type="ECO:0000313" key="3">
    <source>
        <dbReference type="EMBL" id="KAF4147610.1"/>
    </source>
</evidence>
<dbReference type="AlphaFoldDB" id="A0A833S9I8"/>
<evidence type="ECO:0000313" key="4">
    <source>
        <dbReference type="Proteomes" id="UP000602510"/>
    </source>
</evidence>
<accession>A0A833S9I8</accession>